<organism evidence="3">
    <name type="scientific">Strongyloides stercoralis</name>
    <name type="common">Threadworm</name>
    <dbReference type="NCBI Taxonomy" id="6248"/>
    <lineage>
        <taxon>Eukaryota</taxon>
        <taxon>Metazoa</taxon>
        <taxon>Ecdysozoa</taxon>
        <taxon>Nematoda</taxon>
        <taxon>Chromadorea</taxon>
        <taxon>Rhabditida</taxon>
        <taxon>Tylenchina</taxon>
        <taxon>Panagrolaimomorpha</taxon>
        <taxon>Strongyloidoidea</taxon>
        <taxon>Strongyloididae</taxon>
        <taxon>Strongyloides</taxon>
    </lineage>
</organism>
<dbReference type="InterPro" id="IPR013783">
    <property type="entry name" value="Ig-like_fold"/>
</dbReference>
<evidence type="ECO:0000259" key="1">
    <source>
        <dbReference type="PROSITE" id="PS50202"/>
    </source>
</evidence>
<dbReference type="Pfam" id="PF00635">
    <property type="entry name" value="Motile_Sperm"/>
    <property type="match status" value="1"/>
</dbReference>
<evidence type="ECO:0000313" key="4">
    <source>
        <dbReference type="WBParaSite" id="TCONS_00005887.p1"/>
    </source>
</evidence>
<dbReference type="InterPro" id="IPR008962">
    <property type="entry name" value="PapD-like_sf"/>
</dbReference>
<dbReference type="InterPro" id="IPR000535">
    <property type="entry name" value="MSP_dom"/>
</dbReference>
<protein>
    <submittedName>
        <fullName evidence="3 4">MSP domain-containing protein</fullName>
    </submittedName>
</protein>
<keyword evidence="2" id="KW-1185">Reference proteome</keyword>
<evidence type="ECO:0000313" key="3">
    <source>
        <dbReference type="WBParaSite" id="SSTP_0000098000.1"/>
    </source>
</evidence>
<dbReference type="WBParaSite" id="SSTP_0000098000.1">
    <property type="protein sequence ID" value="SSTP_0000098000.1"/>
    <property type="gene ID" value="SSTP_0000098000"/>
</dbReference>
<dbReference type="PROSITE" id="PS50202">
    <property type="entry name" value="MSP"/>
    <property type="match status" value="1"/>
</dbReference>
<dbReference type="Gene3D" id="2.60.40.10">
    <property type="entry name" value="Immunoglobulins"/>
    <property type="match status" value="1"/>
</dbReference>
<feature type="domain" description="MSP" evidence="1">
    <location>
        <begin position="3"/>
        <end position="109"/>
    </location>
</feature>
<dbReference type="AlphaFoldDB" id="A0A0K0DUR4"/>
<evidence type="ECO:0000313" key="2">
    <source>
        <dbReference type="Proteomes" id="UP000035681"/>
    </source>
</evidence>
<dbReference type="PANTHER" id="PTHR22947">
    <property type="entry name" value="MAJOR SPERM PROTEIN"/>
    <property type="match status" value="1"/>
</dbReference>
<dbReference type="STRING" id="6248.A0A0K0DUR4"/>
<dbReference type="SUPFAM" id="SSF49354">
    <property type="entry name" value="PapD-like"/>
    <property type="match status" value="1"/>
</dbReference>
<reference evidence="3" key="1">
    <citation type="submission" date="2015-08" db="UniProtKB">
        <authorList>
            <consortium name="WormBaseParasite"/>
        </authorList>
    </citation>
    <scope>IDENTIFICATION</scope>
</reference>
<name>A0A0K0DUR4_STRER</name>
<dbReference type="InterPro" id="IPR051774">
    <property type="entry name" value="Sperm-specific_class_P"/>
</dbReference>
<dbReference type="PANTHER" id="PTHR22947:SF7">
    <property type="entry name" value="MSP DOMAIN-CONTAINING PROTEIN-RELATED"/>
    <property type="match status" value="1"/>
</dbReference>
<dbReference type="Proteomes" id="UP000035681">
    <property type="component" value="Unplaced"/>
</dbReference>
<dbReference type="WBParaSite" id="TCONS_00005887.p1">
    <property type="protein sequence ID" value="TCONS_00005887.p1"/>
    <property type="gene ID" value="XLOC_004103"/>
</dbReference>
<sequence>MAAISVDPPGCEVPAAGGKSAHKIGNIVASRLAFKVKSSNNNQIRIKPVFGFIEPGAAVDLEITRLAGAPKEDKLIIQYKEAAPDAADASALFKEGPAMGELVMPVSAK</sequence>
<accession>A0A0K0DUR4</accession>
<proteinExistence type="predicted"/>